<accession>A0A7J3X8K8</accession>
<name>A0A7J3X8K8_THEPE</name>
<protein>
    <recommendedName>
        <fullName evidence="2">DUF2268 domain-containing protein</fullName>
    </recommendedName>
</protein>
<proteinExistence type="predicted"/>
<organism evidence="1">
    <name type="scientific">Thermofilum pendens</name>
    <dbReference type="NCBI Taxonomy" id="2269"/>
    <lineage>
        <taxon>Archaea</taxon>
        <taxon>Thermoproteota</taxon>
        <taxon>Thermoprotei</taxon>
        <taxon>Thermofilales</taxon>
        <taxon>Thermofilaceae</taxon>
        <taxon>Thermofilum</taxon>
    </lineage>
</organism>
<dbReference type="AlphaFoldDB" id="A0A7J3X8K8"/>
<reference evidence="1" key="1">
    <citation type="journal article" date="2020" name="mSystems">
        <title>Genome- and Community-Level Interaction Insights into Carbon Utilization and Element Cycling Functions of Hydrothermarchaeota in Hydrothermal Sediment.</title>
        <authorList>
            <person name="Zhou Z."/>
            <person name="Liu Y."/>
            <person name="Xu W."/>
            <person name="Pan J."/>
            <person name="Luo Z.H."/>
            <person name="Li M."/>
        </authorList>
    </citation>
    <scope>NUCLEOTIDE SEQUENCE [LARGE SCALE GENOMIC DNA]</scope>
    <source>
        <strain evidence="1">SpSt-1125</strain>
    </source>
</reference>
<gene>
    <name evidence="1" type="ORF">ENM88_07140</name>
</gene>
<evidence type="ECO:0008006" key="2">
    <source>
        <dbReference type="Google" id="ProtNLM"/>
    </source>
</evidence>
<sequence>MLRYAPTVRREAYVLAAVHDLVSIPYSPARSMPHILYAAGLGRLLYLAYLIERKQLWDRLLCYLVGVSHELSAEGAEVLEELESVEVHRWEEVERFLRSTAQRVGELYEGKVGDFAGLAQKVFGFERLFETVHVVYGFNPLVGFSSGSLLYFDEARAVVSVYVNELTPESHVLDVVVHELLHGLLKLNRAGLSEALEELVVSTAAPQGYLSKMLGLAERVHFKRFEDLAGSVPYFGAMAGAEGLEEAFKAIKEYYEEGRYASATLLEWLRVRLRARL</sequence>
<evidence type="ECO:0000313" key="1">
    <source>
        <dbReference type="EMBL" id="HHP05500.1"/>
    </source>
</evidence>
<comment type="caution">
    <text evidence="1">The sequence shown here is derived from an EMBL/GenBank/DDBJ whole genome shotgun (WGS) entry which is preliminary data.</text>
</comment>
<dbReference type="EMBL" id="DRZM01000208">
    <property type="protein sequence ID" value="HHP05500.1"/>
    <property type="molecule type" value="Genomic_DNA"/>
</dbReference>